<evidence type="ECO:0000313" key="2">
    <source>
        <dbReference type="EMBL" id="MDT0263845.1"/>
    </source>
</evidence>
<evidence type="ECO:0000313" key="3">
    <source>
        <dbReference type="Proteomes" id="UP001183176"/>
    </source>
</evidence>
<keyword evidence="3" id="KW-1185">Reference proteome</keyword>
<name>A0ABU2JFS9_9ACTN</name>
<evidence type="ECO:0000259" key="1">
    <source>
        <dbReference type="Pfam" id="PF04248"/>
    </source>
</evidence>
<dbReference type="PANTHER" id="PTHR34310">
    <property type="entry name" value="DUF427 DOMAIN PROTEIN (AFU_ORTHOLOGUE AFUA_3G02220)"/>
    <property type="match status" value="1"/>
</dbReference>
<dbReference type="InterPro" id="IPR038694">
    <property type="entry name" value="DUF427_sf"/>
</dbReference>
<dbReference type="Pfam" id="PF04248">
    <property type="entry name" value="NTP_transf_9"/>
    <property type="match status" value="1"/>
</dbReference>
<dbReference type="EMBL" id="JAVREH010000055">
    <property type="protein sequence ID" value="MDT0263845.1"/>
    <property type="molecule type" value="Genomic_DNA"/>
</dbReference>
<sequence>MLIEGNRYFPPDSIVEEHFTRTKMRSLCPWKGIAGYYTVTVDEVHQRNAAWTYRHPSPLARKIKNHVAFWDTDSVTEE</sequence>
<gene>
    <name evidence="2" type="ORF">RM423_20940</name>
</gene>
<accession>A0ABU2JFS9</accession>
<organism evidence="2 3">
    <name type="scientific">Jatrophihabitans lederbergiae</name>
    <dbReference type="NCBI Taxonomy" id="3075547"/>
    <lineage>
        <taxon>Bacteria</taxon>
        <taxon>Bacillati</taxon>
        <taxon>Actinomycetota</taxon>
        <taxon>Actinomycetes</taxon>
        <taxon>Jatrophihabitantales</taxon>
        <taxon>Jatrophihabitantaceae</taxon>
        <taxon>Jatrophihabitans</taxon>
    </lineage>
</organism>
<protein>
    <submittedName>
        <fullName evidence="2">DUF427 domain-containing protein</fullName>
    </submittedName>
</protein>
<comment type="caution">
    <text evidence="2">The sequence shown here is derived from an EMBL/GenBank/DDBJ whole genome shotgun (WGS) entry which is preliminary data.</text>
</comment>
<feature type="domain" description="DUF427" evidence="1">
    <location>
        <begin position="6"/>
        <end position="71"/>
    </location>
</feature>
<dbReference type="Proteomes" id="UP001183176">
    <property type="component" value="Unassembled WGS sequence"/>
</dbReference>
<reference evidence="3" key="1">
    <citation type="submission" date="2023-07" db="EMBL/GenBank/DDBJ databases">
        <title>30 novel species of actinomycetes from the DSMZ collection.</title>
        <authorList>
            <person name="Nouioui I."/>
        </authorList>
    </citation>
    <scope>NUCLEOTIDE SEQUENCE [LARGE SCALE GENOMIC DNA]</scope>
    <source>
        <strain evidence="3">DSM 44399</strain>
    </source>
</reference>
<proteinExistence type="predicted"/>
<dbReference type="RefSeq" id="WP_311424989.1">
    <property type="nucleotide sequence ID" value="NZ_JAVREH010000055.1"/>
</dbReference>
<dbReference type="PANTHER" id="PTHR34310:SF5">
    <property type="entry name" value="DUF427 DOMAIN PROTEIN (AFU_ORTHOLOGUE AFUA_3G02220)"/>
    <property type="match status" value="1"/>
</dbReference>
<dbReference type="InterPro" id="IPR007361">
    <property type="entry name" value="DUF427"/>
</dbReference>
<dbReference type="Gene3D" id="2.170.150.40">
    <property type="entry name" value="Domain of unknown function (DUF427)"/>
    <property type="match status" value="1"/>
</dbReference>